<keyword evidence="2" id="KW-1185">Reference proteome</keyword>
<name>A0A1I7TMY9_9PELO</name>
<feature type="signal peptide" evidence="1">
    <location>
        <begin position="1"/>
        <end position="20"/>
    </location>
</feature>
<dbReference type="Proteomes" id="UP000095282">
    <property type="component" value="Unplaced"/>
</dbReference>
<keyword evidence="1" id="KW-0732">Signal</keyword>
<feature type="chain" id="PRO_5009307769" evidence="1">
    <location>
        <begin position="21"/>
        <end position="84"/>
    </location>
</feature>
<organism evidence="2 3">
    <name type="scientific">Caenorhabditis tropicalis</name>
    <dbReference type="NCBI Taxonomy" id="1561998"/>
    <lineage>
        <taxon>Eukaryota</taxon>
        <taxon>Metazoa</taxon>
        <taxon>Ecdysozoa</taxon>
        <taxon>Nematoda</taxon>
        <taxon>Chromadorea</taxon>
        <taxon>Rhabditida</taxon>
        <taxon>Rhabditina</taxon>
        <taxon>Rhabditomorpha</taxon>
        <taxon>Rhabditoidea</taxon>
        <taxon>Rhabditidae</taxon>
        <taxon>Peloderinae</taxon>
        <taxon>Caenorhabditis</taxon>
    </lineage>
</organism>
<protein>
    <submittedName>
        <fullName evidence="3">Secreted protein</fullName>
    </submittedName>
</protein>
<evidence type="ECO:0000313" key="3">
    <source>
        <dbReference type="WBParaSite" id="Csp11.Scaffold629.g10035.t1"/>
    </source>
</evidence>
<accession>A0A1I7TMY9</accession>
<dbReference type="WBParaSite" id="Csp11.Scaffold629.g10035.t1">
    <property type="protein sequence ID" value="Csp11.Scaffold629.g10035.t1"/>
    <property type="gene ID" value="Csp11.Scaffold629.g10035"/>
</dbReference>
<reference evidence="3" key="1">
    <citation type="submission" date="2016-11" db="UniProtKB">
        <authorList>
            <consortium name="WormBaseParasite"/>
        </authorList>
    </citation>
    <scope>IDENTIFICATION</scope>
</reference>
<proteinExistence type="predicted"/>
<evidence type="ECO:0000313" key="2">
    <source>
        <dbReference type="Proteomes" id="UP000095282"/>
    </source>
</evidence>
<dbReference type="AlphaFoldDB" id="A0A1I7TMY9"/>
<sequence length="84" mass="9538">MVSHLISFAIFLAIICQIVSYPLPGATNVEWQAASKPSVSLSPATRNKRAFDRFDHGGIFVFGGSGRFDNWEEEHGYKPWYRNF</sequence>
<evidence type="ECO:0000256" key="1">
    <source>
        <dbReference type="SAM" id="SignalP"/>
    </source>
</evidence>